<dbReference type="Proteomes" id="UP000245887">
    <property type="component" value="Unassembled WGS sequence"/>
</dbReference>
<comment type="caution">
    <text evidence="1">The sequence shown here is derived from an EMBL/GenBank/DDBJ whole genome shotgun (WGS) entry which is preliminary data.</text>
</comment>
<proteinExistence type="predicted"/>
<evidence type="ECO:0000313" key="1">
    <source>
        <dbReference type="EMBL" id="PVY79300.1"/>
    </source>
</evidence>
<accession>A0A2U1D1Q4</accession>
<gene>
    <name evidence="1" type="ORF">C8D92_101513</name>
</gene>
<dbReference type="EMBL" id="QEKQ01000001">
    <property type="protein sequence ID" value="PVY79300.1"/>
    <property type="molecule type" value="Genomic_DNA"/>
</dbReference>
<evidence type="ECO:0000313" key="2">
    <source>
        <dbReference type="Proteomes" id="UP000245887"/>
    </source>
</evidence>
<sequence>MAALYGYALVPAALADLDPLSDQAMGEVRGQAMVAMDVTGTEAARRTRVTLGLDAEVQTNVDSVALGDTGDGSDVAVEHLSLGHISTDASTVQLDGQTYAVNEIVPFVGKDPYFEVAEQSGEVVGFRVGFNQARGTLSGDLNQFSGQLGLDLVDDSGTVVPATLFDGQTNATNHRATHVGIDEAGTDCSAGTQCAPLTNLKTLDVGDANGDGTVGFATDFFIGFQEQALDWQTPEGTVSAQPGVHLNLPTAMQLDLQTLQDGVPRARTEYIDRGQGLF</sequence>
<protein>
    <submittedName>
        <fullName evidence="1">Uncharacterized protein</fullName>
    </submittedName>
</protein>
<dbReference type="AlphaFoldDB" id="A0A2U1D1Q4"/>
<reference evidence="1 2" key="1">
    <citation type="submission" date="2018-04" db="EMBL/GenBank/DDBJ databases">
        <title>Genomic Encyclopedia of Type Strains, Phase IV (KMG-IV): sequencing the most valuable type-strain genomes for metagenomic binning, comparative biology and taxonomic classification.</title>
        <authorList>
            <person name="Goeker M."/>
        </authorList>
    </citation>
    <scope>NUCLEOTIDE SEQUENCE [LARGE SCALE GENOMIC DNA]</scope>
    <source>
        <strain evidence="1 2">DSM 28688</strain>
    </source>
</reference>
<name>A0A2U1D1Q4_9GAMM</name>
<organism evidence="1 2">
    <name type="scientific">Tamilnaduibacter salinus</name>
    <dbReference type="NCBI Taxonomy" id="1484056"/>
    <lineage>
        <taxon>Bacteria</taxon>
        <taxon>Pseudomonadati</taxon>
        <taxon>Pseudomonadota</taxon>
        <taxon>Gammaproteobacteria</taxon>
        <taxon>Pseudomonadales</taxon>
        <taxon>Marinobacteraceae</taxon>
        <taxon>Tamilnaduibacter</taxon>
    </lineage>
</organism>